<evidence type="ECO:0000313" key="2">
    <source>
        <dbReference type="EMBL" id="VTO99444.1"/>
    </source>
</evidence>
<evidence type="ECO:0008006" key="3">
    <source>
        <dbReference type="Google" id="ProtNLM"/>
    </source>
</evidence>
<keyword evidence="1" id="KW-0812">Transmembrane</keyword>
<feature type="transmembrane region" description="Helical" evidence="1">
    <location>
        <begin position="265"/>
        <end position="286"/>
    </location>
</feature>
<feature type="transmembrane region" description="Helical" evidence="1">
    <location>
        <begin position="135"/>
        <end position="156"/>
    </location>
</feature>
<feature type="transmembrane region" description="Helical" evidence="1">
    <location>
        <begin position="236"/>
        <end position="253"/>
    </location>
</feature>
<feature type="transmembrane region" description="Helical" evidence="1">
    <location>
        <begin position="444"/>
        <end position="463"/>
    </location>
</feature>
<proteinExistence type="predicted"/>
<reference evidence="2" key="1">
    <citation type="submission" date="2019-05" db="EMBL/GenBank/DDBJ databases">
        <authorList>
            <person name="Naeem R."/>
            <person name="Antony C."/>
            <person name="Guan Q."/>
        </authorList>
    </citation>
    <scope>NUCLEOTIDE SEQUENCE</scope>
    <source>
        <strain evidence="2">2</strain>
    </source>
</reference>
<accession>A0A653EPI7</accession>
<organism evidence="2">
    <name type="scientific">Mycobacterium riyadhense</name>
    <dbReference type="NCBI Taxonomy" id="486698"/>
    <lineage>
        <taxon>Bacteria</taxon>
        <taxon>Bacillati</taxon>
        <taxon>Actinomycetota</taxon>
        <taxon>Actinomycetes</taxon>
        <taxon>Mycobacteriales</taxon>
        <taxon>Mycobacteriaceae</taxon>
        <taxon>Mycobacterium</taxon>
    </lineage>
</organism>
<dbReference type="AlphaFoldDB" id="A0A653EPI7"/>
<feature type="transmembrane region" description="Helical" evidence="1">
    <location>
        <begin position="417"/>
        <end position="437"/>
    </location>
</feature>
<keyword evidence="1" id="KW-0472">Membrane</keyword>
<sequence>MPTRPQRSRPRSAIGRTRAVEVERVGASSAPTRLERWTQGRGGGLTTFLAYLLGAVVLTIGAWSDPTTGWAGNCCDQQQAIWYLGWTPHALAHGLDPFFTTQIGAPDGVNLMWNTPMTLLGLLGWLPAKIGGPIFGFNVLMVAGIAASGFTAWLAIRRWTGDGLGPMVGGAVYAFSPYVASHAALHLNLATAWVPPLFLLVIDELLVTRRRPPWQAGVTLGVLGAAQLLINEETLATSGIAAVVLVCVMAVARHDGRVRARCQRGVARVVPALAVATLTFLTLAAWPLAVQFFGPQRISGLVQDSKTYSTDLLNLVLPTSYQLLAPDAATRVSREFSGLYHEATGYLGLPLLVLLVVVAVRQWDDLRIRVASITGALLFVLSLGPWLHIGKKALPVPLPWLPFGKLPLLKHVLPGRFTMFIWLGVAVIVAIVIARATRLAPRPAARWLLPVVAALVLILPAPLQRQPFYTPAFFRTWASHNIGPTETVLVAPYFINGGQAAPMLWAAEANYGLRMPEAYAYMPQPGGGTNSGPPATRLSKIMLAIQDGETSLVARGEVRAQVAATLRFAEVRHVIVGPMQAWETMLAFFTDLFGRAPERVGEIAIWRDVNVRGVVAPPT</sequence>
<feature type="transmembrane region" description="Helical" evidence="1">
    <location>
        <begin position="370"/>
        <end position="389"/>
    </location>
</feature>
<feature type="transmembrane region" description="Helical" evidence="1">
    <location>
        <begin position="343"/>
        <end position="363"/>
    </location>
</feature>
<gene>
    <name evidence="2" type="ORF">BIN_B_03035</name>
</gene>
<keyword evidence="1" id="KW-1133">Transmembrane helix</keyword>
<protein>
    <recommendedName>
        <fullName evidence="3">Glycosyl transferase</fullName>
    </recommendedName>
</protein>
<feature type="transmembrane region" description="Helical" evidence="1">
    <location>
        <begin position="43"/>
        <end position="63"/>
    </location>
</feature>
<evidence type="ECO:0000256" key="1">
    <source>
        <dbReference type="SAM" id="Phobius"/>
    </source>
</evidence>
<name>A0A653EPI7_9MYCO</name>
<dbReference type="EMBL" id="LR589093">
    <property type="protein sequence ID" value="VTO99444.1"/>
    <property type="molecule type" value="Genomic_DNA"/>
</dbReference>